<evidence type="ECO:0000313" key="2">
    <source>
        <dbReference type="Proteomes" id="UP000435112"/>
    </source>
</evidence>
<protein>
    <submittedName>
        <fullName evidence="1">Uncharacterized protein</fullName>
    </submittedName>
</protein>
<proteinExistence type="predicted"/>
<dbReference type="Proteomes" id="UP000435112">
    <property type="component" value="Unassembled WGS sequence"/>
</dbReference>
<accession>A0A6A3LYK4</accession>
<gene>
    <name evidence="1" type="ORF">PR002_g11477</name>
</gene>
<dbReference type="OrthoDB" id="10387170at2759"/>
<dbReference type="AlphaFoldDB" id="A0A6A3LYK4"/>
<comment type="caution">
    <text evidence="1">The sequence shown here is derived from an EMBL/GenBank/DDBJ whole genome shotgun (WGS) entry which is preliminary data.</text>
</comment>
<sequence>MNVAGSGATTGLAGISKLQEVVAGVVVTRESGLALAVVREAGSCALASQSLALASASEAS</sequence>
<organism evidence="1 2">
    <name type="scientific">Phytophthora rubi</name>
    <dbReference type="NCBI Taxonomy" id="129364"/>
    <lineage>
        <taxon>Eukaryota</taxon>
        <taxon>Sar</taxon>
        <taxon>Stramenopiles</taxon>
        <taxon>Oomycota</taxon>
        <taxon>Peronosporomycetes</taxon>
        <taxon>Peronosporales</taxon>
        <taxon>Peronosporaceae</taxon>
        <taxon>Phytophthora</taxon>
    </lineage>
</organism>
<name>A0A6A3LYK4_9STRA</name>
<evidence type="ECO:0000313" key="1">
    <source>
        <dbReference type="EMBL" id="KAE9024346.1"/>
    </source>
</evidence>
<dbReference type="EMBL" id="QXFU01000688">
    <property type="protein sequence ID" value="KAE9024346.1"/>
    <property type="molecule type" value="Genomic_DNA"/>
</dbReference>
<reference evidence="1 2" key="1">
    <citation type="submission" date="2018-09" db="EMBL/GenBank/DDBJ databases">
        <title>Genomic investigation of the strawberry pathogen Phytophthora fragariae indicates pathogenicity is determined by transcriptional variation in three key races.</title>
        <authorList>
            <person name="Adams T.M."/>
            <person name="Armitage A.D."/>
            <person name="Sobczyk M.K."/>
            <person name="Bates H.J."/>
            <person name="Dunwell J.M."/>
            <person name="Nellist C.F."/>
            <person name="Harrison R.J."/>
        </authorList>
    </citation>
    <scope>NUCLEOTIDE SEQUENCE [LARGE SCALE GENOMIC DNA]</scope>
    <source>
        <strain evidence="1 2">SCRP324</strain>
    </source>
</reference>